<accession>A0ABS8MUE0</accession>
<evidence type="ECO:0000313" key="2">
    <source>
        <dbReference type="Proteomes" id="UP001430919"/>
    </source>
</evidence>
<proteinExistence type="predicted"/>
<keyword evidence="2" id="KW-1185">Reference proteome</keyword>
<sequence>MTVQEAIEELQYQSGNHENIESERWENGFLGQLRPYKGVLHEKNYHLIIQALKVLAPELEKDFIDKNIINSIWGICHLGRMWAIHPDGMLQSNKLINKQQASQIDNWLIDVSYVAFCLLSGTGSDEAFADYDKEQLEKFRLE</sequence>
<dbReference type="Proteomes" id="UP001430919">
    <property type="component" value="Unassembled WGS sequence"/>
</dbReference>
<dbReference type="EMBL" id="JAJJMO010000001">
    <property type="protein sequence ID" value="MCC9072364.1"/>
    <property type="molecule type" value="Genomic_DNA"/>
</dbReference>
<organism evidence="1 2">
    <name type="scientific">Flavobacterium pisciphilum</name>
    <dbReference type="NCBI Taxonomy" id="2893755"/>
    <lineage>
        <taxon>Bacteria</taxon>
        <taxon>Pseudomonadati</taxon>
        <taxon>Bacteroidota</taxon>
        <taxon>Flavobacteriia</taxon>
        <taxon>Flavobacteriales</taxon>
        <taxon>Flavobacteriaceae</taxon>
        <taxon>Flavobacterium</taxon>
    </lineage>
</organism>
<gene>
    <name evidence="1" type="ORF">LNQ49_12305</name>
</gene>
<evidence type="ECO:0000313" key="1">
    <source>
        <dbReference type="EMBL" id="MCC9072364.1"/>
    </source>
</evidence>
<dbReference type="RefSeq" id="WP_229989170.1">
    <property type="nucleotide sequence ID" value="NZ_JAJJMO010000001.1"/>
</dbReference>
<name>A0ABS8MUE0_9FLAO</name>
<reference evidence="1" key="1">
    <citation type="submission" date="2021-11" db="EMBL/GenBank/DDBJ databases">
        <title>Description of novel Flavobacterium species.</title>
        <authorList>
            <person name="Saticioglu I.B."/>
            <person name="Ay H."/>
            <person name="Altun S."/>
            <person name="Duman M."/>
        </authorList>
    </citation>
    <scope>NUCLEOTIDE SEQUENCE</scope>
    <source>
        <strain evidence="1">F-65</strain>
    </source>
</reference>
<comment type="caution">
    <text evidence="1">The sequence shown here is derived from an EMBL/GenBank/DDBJ whole genome shotgun (WGS) entry which is preliminary data.</text>
</comment>
<protein>
    <submittedName>
        <fullName evidence="1">Uncharacterized protein</fullName>
    </submittedName>
</protein>